<gene>
    <name evidence="1" type="ORF">CHGG_10101</name>
</gene>
<dbReference type="Proteomes" id="UP000001056">
    <property type="component" value="Unassembled WGS sequence"/>
</dbReference>
<evidence type="ECO:0000313" key="2">
    <source>
        <dbReference type="Proteomes" id="UP000001056"/>
    </source>
</evidence>
<keyword evidence="2" id="KW-1185">Reference proteome</keyword>
<dbReference type="VEuPathDB" id="FungiDB:CHGG_10101"/>
<dbReference type="AlphaFoldDB" id="Q2GPK3"/>
<organism evidence="1 2">
    <name type="scientific">Chaetomium globosum (strain ATCC 6205 / CBS 148.51 / DSM 1962 / NBRC 6347 / NRRL 1970)</name>
    <name type="common">Soil fungus</name>
    <dbReference type="NCBI Taxonomy" id="306901"/>
    <lineage>
        <taxon>Eukaryota</taxon>
        <taxon>Fungi</taxon>
        <taxon>Dikarya</taxon>
        <taxon>Ascomycota</taxon>
        <taxon>Pezizomycotina</taxon>
        <taxon>Sordariomycetes</taxon>
        <taxon>Sordariomycetidae</taxon>
        <taxon>Sordariales</taxon>
        <taxon>Chaetomiaceae</taxon>
        <taxon>Chaetomium</taxon>
    </lineage>
</organism>
<evidence type="ECO:0000313" key="1">
    <source>
        <dbReference type="EMBL" id="EAQ83697.1"/>
    </source>
</evidence>
<dbReference type="OrthoDB" id="425114at2759"/>
<protein>
    <submittedName>
        <fullName evidence="1">Uncharacterized protein</fullName>
    </submittedName>
</protein>
<proteinExistence type="predicted"/>
<reference evidence="2" key="1">
    <citation type="journal article" date="2015" name="Genome Announc.">
        <title>Draft genome sequence of the cellulolytic fungus Chaetomium globosum.</title>
        <authorList>
            <person name="Cuomo C.A."/>
            <person name="Untereiner W.A."/>
            <person name="Ma L.-J."/>
            <person name="Grabherr M."/>
            <person name="Birren B.W."/>
        </authorList>
    </citation>
    <scope>NUCLEOTIDE SEQUENCE [LARGE SCALE GENOMIC DNA]</scope>
    <source>
        <strain evidence="2">ATCC 6205 / CBS 148.51 / DSM 1962 / NBRC 6347 / NRRL 1970</strain>
    </source>
</reference>
<accession>Q2GPK3</accession>
<sequence>MSSEAEAQTRQQPTIPVDTGSLRAVLVFGADHYVGEVMVIAALCREIEMSGMAYVVNEVQEPMDFIKRHAPEPGDDRTVWVSH</sequence>
<name>Q2GPK3_CHAGB</name>
<dbReference type="HOGENOM" id="CLU_2542373_0_0_1"/>
<dbReference type="RefSeq" id="XP_001228028.1">
    <property type="nucleotide sequence ID" value="XM_001228027.1"/>
</dbReference>
<dbReference type="EMBL" id="CH408035">
    <property type="protein sequence ID" value="EAQ83697.1"/>
    <property type="molecule type" value="Genomic_DNA"/>
</dbReference>
<dbReference type="GeneID" id="4396052"/>
<dbReference type="InParanoid" id="Q2GPK3"/>